<dbReference type="FunFam" id="3.40.50.150:FF:000257">
    <property type="entry name" value="16S rRNA methyltransferase"/>
    <property type="match status" value="1"/>
</dbReference>
<dbReference type="InterPro" id="IPR023267">
    <property type="entry name" value="RCMT"/>
</dbReference>
<keyword evidence="8 14" id="KW-0808">Transferase</keyword>
<proteinExistence type="inferred from homology"/>
<dbReference type="InterPro" id="IPR029063">
    <property type="entry name" value="SAM-dependent_MTases_sf"/>
</dbReference>
<accession>K9XST5</accession>
<dbReference type="OrthoDB" id="9810297at2"/>
<evidence type="ECO:0000256" key="11">
    <source>
        <dbReference type="ARBA" id="ARBA00030399"/>
    </source>
</evidence>
<dbReference type="InterPro" id="IPR035926">
    <property type="entry name" value="NusB-like_sf"/>
</dbReference>
<dbReference type="Gene3D" id="1.10.940.10">
    <property type="entry name" value="NusB-like"/>
    <property type="match status" value="1"/>
</dbReference>
<dbReference type="Proteomes" id="UP000010473">
    <property type="component" value="Chromosome"/>
</dbReference>
<dbReference type="Pfam" id="PF01189">
    <property type="entry name" value="Methyltr_RsmB-F"/>
    <property type="match status" value="1"/>
</dbReference>
<keyword evidence="7 14" id="KW-0489">Methyltransferase</keyword>
<keyword evidence="5" id="KW-0963">Cytoplasm</keyword>
<dbReference type="SUPFAM" id="SSF53335">
    <property type="entry name" value="S-adenosyl-L-methionine-dependent methyltransferases"/>
    <property type="match status" value="1"/>
</dbReference>
<evidence type="ECO:0000256" key="14">
    <source>
        <dbReference type="PROSITE-ProRule" id="PRU01023"/>
    </source>
</evidence>
<dbReference type="GO" id="GO:0008649">
    <property type="term" value="F:rRNA methyltransferase activity"/>
    <property type="evidence" value="ECO:0007669"/>
    <property type="project" value="InterPro"/>
</dbReference>
<dbReference type="PANTHER" id="PTHR22807:SF53">
    <property type="entry name" value="RIBOSOMAL RNA SMALL SUBUNIT METHYLTRANSFERASE B-RELATED"/>
    <property type="match status" value="1"/>
</dbReference>
<evidence type="ECO:0000313" key="16">
    <source>
        <dbReference type="EMBL" id="AFZ35136.1"/>
    </source>
</evidence>
<dbReference type="eggNOG" id="COG0144">
    <property type="taxonomic scope" value="Bacteria"/>
</dbReference>
<dbReference type="PROSITE" id="PS01153">
    <property type="entry name" value="NOL1_NOP2_SUN"/>
    <property type="match status" value="1"/>
</dbReference>
<dbReference type="GO" id="GO:0006355">
    <property type="term" value="P:regulation of DNA-templated transcription"/>
    <property type="evidence" value="ECO:0007669"/>
    <property type="project" value="InterPro"/>
</dbReference>
<dbReference type="HOGENOM" id="CLU_005316_0_1_3"/>
<dbReference type="EMBL" id="CP003653">
    <property type="protein sequence ID" value="AFZ35136.1"/>
    <property type="molecule type" value="Genomic_DNA"/>
</dbReference>
<protein>
    <recommendedName>
        <fullName evidence="4">16S rRNA (cytosine(967)-C(5))-methyltransferase</fullName>
        <ecNumber evidence="4">2.1.1.176</ecNumber>
    </recommendedName>
    <alternativeName>
        <fullName evidence="11">16S rRNA m5C967 methyltransferase</fullName>
    </alternativeName>
    <alternativeName>
        <fullName evidence="12">rRNA (cytosine-C(5)-)-methyltransferase RsmB</fullName>
    </alternativeName>
</protein>
<dbReference type="PATRIC" id="fig|111780.3.peg.1635"/>
<reference evidence="17" key="1">
    <citation type="journal article" date="2013" name="Proc. Natl. Acad. Sci. U.S.A.">
        <title>Improving the coverage of the cyanobacterial phylum using diversity-driven genome sequencing.</title>
        <authorList>
            <person name="Shih P.M."/>
            <person name="Wu D."/>
            <person name="Latifi A."/>
            <person name="Axen S.D."/>
            <person name="Fewer D.P."/>
            <person name="Talla E."/>
            <person name="Calteau A."/>
            <person name="Cai F."/>
            <person name="Tandeau de Marsac N."/>
            <person name="Rippka R."/>
            <person name="Herdman M."/>
            <person name="Sivonen K."/>
            <person name="Coursin T."/>
            <person name="Laurent T."/>
            <person name="Goodwin L."/>
            <person name="Nolan M."/>
            <person name="Davenport K.W."/>
            <person name="Han C.S."/>
            <person name="Rubin E.M."/>
            <person name="Eisen J.A."/>
            <person name="Woyke T."/>
            <person name="Gugger M."/>
            <person name="Kerfeld C.A."/>
        </authorList>
    </citation>
    <scope>NUCLEOTIDE SEQUENCE [LARGE SCALE GENOMIC DNA]</scope>
    <source>
        <strain evidence="17">ATCC 29371 / PCC 7437</strain>
    </source>
</reference>
<dbReference type="GO" id="GO:0003723">
    <property type="term" value="F:RNA binding"/>
    <property type="evidence" value="ECO:0007669"/>
    <property type="project" value="UniProtKB-UniRule"/>
</dbReference>
<evidence type="ECO:0000256" key="2">
    <source>
        <dbReference type="ARBA" id="ARBA00004496"/>
    </source>
</evidence>
<dbReference type="eggNOG" id="COG0781">
    <property type="taxonomic scope" value="Bacteria"/>
</dbReference>
<feature type="binding site" evidence="14">
    <location>
        <begin position="266"/>
        <end position="272"/>
    </location>
    <ligand>
        <name>S-adenosyl-L-methionine</name>
        <dbReference type="ChEBI" id="CHEBI:59789"/>
    </ligand>
</feature>
<evidence type="ECO:0000256" key="3">
    <source>
        <dbReference type="ARBA" id="ARBA00007494"/>
    </source>
</evidence>
<dbReference type="InterPro" id="IPR001678">
    <property type="entry name" value="MeTrfase_RsmB-F_NOP2_dom"/>
</dbReference>
<evidence type="ECO:0000256" key="10">
    <source>
        <dbReference type="ARBA" id="ARBA00022884"/>
    </source>
</evidence>
<evidence type="ECO:0000256" key="7">
    <source>
        <dbReference type="ARBA" id="ARBA00022603"/>
    </source>
</evidence>
<evidence type="ECO:0000256" key="8">
    <source>
        <dbReference type="ARBA" id="ARBA00022679"/>
    </source>
</evidence>
<dbReference type="Pfam" id="PF22458">
    <property type="entry name" value="RsmF-B_ferredox"/>
    <property type="match status" value="1"/>
</dbReference>
<keyword evidence="10 14" id="KW-0694">RNA-binding</keyword>
<feature type="binding site" evidence="14">
    <location>
        <position position="290"/>
    </location>
    <ligand>
        <name>S-adenosyl-L-methionine</name>
        <dbReference type="ChEBI" id="CHEBI:59789"/>
    </ligand>
</feature>
<evidence type="ECO:0000256" key="12">
    <source>
        <dbReference type="ARBA" id="ARBA00031088"/>
    </source>
</evidence>
<name>K9XST5_STAC7</name>
<feature type="domain" description="SAM-dependent MTase RsmB/NOP-type" evidence="15">
    <location>
        <begin position="175"/>
        <end position="452"/>
    </location>
</feature>
<dbReference type="AlphaFoldDB" id="K9XST5"/>
<evidence type="ECO:0000256" key="4">
    <source>
        <dbReference type="ARBA" id="ARBA00012140"/>
    </source>
</evidence>
<dbReference type="Gene3D" id="3.40.50.150">
    <property type="entry name" value="Vaccinia Virus protein VP39"/>
    <property type="match status" value="1"/>
</dbReference>
<feature type="binding site" evidence="14">
    <location>
        <position position="337"/>
    </location>
    <ligand>
        <name>S-adenosyl-L-methionine</name>
        <dbReference type="ChEBI" id="CHEBI:59789"/>
    </ligand>
</feature>
<dbReference type="Pfam" id="PF01029">
    <property type="entry name" value="NusB"/>
    <property type="match status" value="1"/>
</dbReference>
<sequence>MATASNSRQLAFLALQEIYQKKAYTDIALDRVLRSSPELSSVEKSLTCELVYGIVRRQRTLDSLINLLGKKKAQQQPPNLRIILQMGLYQLRYLDHIPVSAAVNTSVELAKQNGLKKLAGVVNGLLREYLRQATNCDPLELPNNPVTKIGIKYSFPDWIVETFLQQLPASEVEQLCGWFNQPAQIDLRINLLKTSLETVEKAFLDQGITTVRVPHLSQTLRLTNSAGKINQLPGYEAGWWMVQDSSAQLVTHLLDPQPGETIVDACAAPGGKTTHIAELIKDQGVIYACDLSEKRLNKVQENAQRLQLKSIKICPGDSRNRTVQCNSKFLVDRVLLDAPCSGLGTLHKRPDIRWRQTLTKIGELSQLQQQLLNQAATWVKPGGIIVYATCTLNRLENEVVIESFLQSHPEWQIESSVFDSPANHFATFPGWIKVFPHKHNMDGFFMVKLQREF</sequence>
<evidence type="ECO:0000256" key="9">
    <source>
        <dbReference type="ARBA" id="ARBA00022691"/>
    </source>
</evidence>
<dbReference type="Gene3D" id="3.30.70.1170">
    <property type="entry name" value="Sun protein, domain 3"/>
    <property type="match status" value="1"/>
</dbReference>
<dbReference type="CDD" id="cd02440">
    <property type="entry name" value="AdoMet_MTases"/>
    <property type="match status" value="1"/>
</dbReference>
<dbReference type="RefSeq" id="WP_015192807.1">
    <property type="nucleotide sequence ID" value="NC_019748.1"/>
</dbReference>
<evidence type="ECO:0000313" key="17">
    <source>
        <dbReference type="Proteomes" id="UP000010473"/>
    </source>
</evidence>
<dbReference type="InterPro" id="IPR006027">
    <property type="entry name" value="NusB_RsmB_TIM44"/>
</dbReference>
<dbReference type="InterPro" id="IPR018314">
    <property type="entry name" value="RsmB/NOL1/NOP2-like_CS"/>
</dbReference>
<dbReference type="KEGG" id="scs:Sta7437_1569"/>
<organism evidence="16 17">
    <name type="scientific">Stanieria cyanosphaera (strain ATCC 29371 / PCC 7437)</name>
    <dbReference type="NCBI Taxonomy" id="111780"/>
    <lineage>
        <taxon>Bacteria</taxon>
        <taxon>Bacillati</taxon>
        <taxon>Cyanobacteriota</taxon>
        <taxon>Cyanophyceae</taxon>
        <taxon>Pleurocapsales</taxon>
        <taxon>Dermocarpellaceae</taxon>
        <taxon>Stanieria</taxon>
    </lineage>
</organism>
<dbReference type="EC" id="2.1.1.176" evidence="4"/>
<comment type="subcellular location">
    <subcellularLocation>
        <location evidence="2">Cytoplasm</location>
    </subcellularLocation>
</comment>
<dbReference type="STRING" id="111780.Sta7437_1569"/>
<comment type="function">
    <text evidence="1">Specifically methylates the cytosine at position 967 (m5C967) of 16S rRNA.</text>
</comment>
<keyword evidence="17" id="KW-1185">Reference proteome</keyword>
<evidence type="ECO:0000259" key="15">
    <source>
        <dbReference type="PROSITE" id="PS51686"/>
    </source>
</evidence>
<keyword evidence="6" id="KW-0698">rRNA processing</keyword>
<evidence type="ECO:0000256" key="1">
    <source>
        <dbReference type="ARBA" id="ARBA00002724"/>
    </source>
</evidence>
<evidence type="ECO:0000256" key="13">
    <source>
        <dbReference type="ARBA" id="ARBA00047283"/>
    </source>
</evidence>
<dbReference type="NCBIfam" id="NF011494">
    <property type="entry name" value="PRK14902.1"/>
    <property type="match status" value="1"/>
</dbReference>
<feature type="binding site" evidence="14">
    <location>
        <position position="317"/>
    </location>
    <ligand>
        <name>S-adenosyl-L-methionine</name>
        <dbReference type="ChEBI" id="CHEBI:59789"/>
    </ligand>
</feature>
<evidence type="ECO:0000256" key="5">
    <source>
        <dbReference type="ARBA" id="ARBA00022490"/>
    </source>
</evidence>
<dbReference type="SUPFAM" id="SSF48013">
    <property type="entry name" value="NusB-like"/>
    <property type="match status" value="1"/>
</dbReference>
<feature type="active site" description="Nucleophile" evidence="14">
    <location>
        <position position="390"/>
    </location>
</feature>
<dbReference type="InterPro" id="IPR049560">
    <property type="entry name" value="MeTrfase_RsmB-F_NOP2_cat"/>
</dbReference>
<evidence type="ECO:0000256" key="6">
    <source>
        <dbReference type="ARBA" id="ARBA00022552"/>
    </source>
</evidence>
<dbReference type="NCBIfam" id="TIGR00563">
    <property type="entry name" value="rsmB"/>
    <property type="match status" value="1"/>
</dbReference>
<comment type="similarity">
    <text evidence="3 14">Belongs to the class I-like SAM-binding methyltransferase superfamily. RsmB/NOP family.</text>
</comment>
<dbReference type="PANTHER" id="PTHR22807">
    <property type="entry name" value="NOP2 YEAST -RELATED NOL1/NOP2/FMU SUN DOMAIN-CONTAINING"/>
    <property type="match status" value="1"/>
</dbReference>
<gene>
    <name evidence="16" type="ordered locus">Sta7437_1569</name>
</gene>
<dbReference type="NCBIfam" id="NF011493">
    <property type="entry name" value="PRK14901.1"/>
    <property type="match status" value="1"/>
</dbReference>
<keyword evidence="9 14" id="KW-0949">S-adenosyl-L-methionine</keyword>
<dbReference type="PROSITE" id="PS51686">
    <property type="entry name" value="SAM_MT_RSMB_NOP"/>
    <property type="match status" value="1"/>
</dbReference>
<dbReference type="GO" id="GO:0005737">
    <property type="term" value="C:cytoplasm"/>
    <property type="evidence" value="ECO:0007669"/>
    <property type="project" value="UniProtKB-SubCell"/>
</dbReference>
<dbReference type="InterPro" id="IPR054728">
    <property type="entry name" value="RsmB-like_ferredoxin"/>
</dbReference>
<dbReference type="InterPro" id="IPR004573">
    <property type="entry name" value="rRNA_ssu_MeTfrase_B"/>
</dbReference>
<comment type="catalytic activity">
    <reaction evidence="13">
        <text>cytidine(967) in 16S rRNA + S-adenosyl-L-methionine = 5-methylcytidine(967) in 16S rRNA + S-adenosyl-L-homocysteine + H(+)</text>
        <dbReference type="Rhea" id="RHEA:42748"/>
        <dbReference type="Rhea" id="RHEA-COMP:10219"/>
        <dbReference type="Rhea" id="RHEA-COMP:10220"/>
        <dbReference type="ChEBI" id="CHEBI:15378"/>
        <dbReference type="ChEBI" id="CHEBI:57856"/>
        <dbReference type="ChEBI" id="CHEBI:59789"/>
        <dbReference type="ChEBI" id="CHEBI:74483"/>
        <dbReference type="ChEBI" id="CHEBI:82748"/>
        <dbReference type="EC" id="2.1.1.176"/>
    </reaction>
</comment>
<dbReference type="PRINTS" id="PR02008">
    <property type="entry name" value="RCMTFAMILY"/>
</dbReference>